<evidence type="ECO:0008006" key="3">
    <source>
        <dbReference type="Google" id="ProtNLM"/>
    </source>
</evidence>
<dbReference type="InParanoid" id="Q028E6"/>
<dbReference type="KEGG" id="sus:Acid_1621"/>
<protein>
    <recommendedName>
        <fullName evidence="3">BACON domain-containing protein</fullName>
    </recommendedName>
</protein>
<feature type="chain" id="PRO_5004163208" description="BACON domain-containing protein" evidence="1">
    <location>
        <begin position="22"/>
        <end position="990"/>
    </location>
</feature>
<organism evidence="2">
    <name type="scientific">Solibacter usitatus (strain Ellin6076)</name>
    <dbReference type="NCBI Taxonomy" id="234267"/>
    <lineage>
        <taxon>Bacteria</taxon>
        <taxon>Pseudomonadati</taxon>
        <taxon>Acidobacteriota</taxon>
        <taxon>Terriglobia</taxon>
        <taxon>Bryobacterales</taxon>
        <taxon>Solibacteraceae</taxon>
        <taxon>Candidatus Solibacter</taxon>
    </lineage>
</organism>
<proteinExistence type="predicted"/>
<dbReference type="AlphaFoldDB" id="Q028E6"/>
<dbReference type="HOGENOM" id="CLU_301659_0_0_0"/>
<evidence type="ECO:0000256" key="1">
    <source>
        <dbReference type="SAM" id="SignalP"/>
    </source>
</evidence>
<dbReference type="InterPro" id="IPR013783">
    <property type="entry name" value="Ig-like_fold"/>
</dbReference>
<sequence length="990" mass="100114" precursor="true">MHRSLFSCGLALLALTRVASAQGLATAKPDPLKFSFSISTKSWSGSGCVEANPTTSCSQNLTVSSPISSVNVRQVSTAHSVSWISSSYVVQTNSTTLKVTVNSGLPPGAYLAMLTIGVPGASNSPLVIPVEFNVAIGFGGVGGYGVNPGAITMPGPTTLTISSQVVVDFVGTLTIVPVAPPSGNLVAFADTPFSNTKNITAKGISFQQNIAVSASGLDASTLPNGASAYIYFSDSGGTGSTQVAVLLPTLVTDTNPAVFSYSPGGSASARTITISTNYPSPLTFTPSVTSGASAFSVSIAAGGSSCATPCKLNVSAKSGLAGSFQGTLTLTPSSQGALPLAIPLSLSASGGTLSSSPNVLEFHLPAGSTTPPTAQQVTVFSTAGSVPFTIQSDPWIVPDHSSGTTGTASATVNVTLNPSGIPPGSPALGQLSFSSPLTSNQDTVTVEAFLTNSFTAPSSMSFSQGGPTSQSFNLGSAGSPISFRIQSDSSWLRASPTSGVTPQQIAVTVDASNLSANTYTGNLAVMDQSGSVQPLTIPVGFTVAPPPSVTRVVAHAADGNGFRTAVLLTNSDASAAQFTLQFHGEDGNPPPGRFELEAGSMTGTILPGKSVTIRTAGLGTQTVQGWAEIAIPATVGVGVIYSQRGQGAIQEGTATIAASGAQHFFLPFDNTTGAVTAAAITNAGTAAVSSVTVTLRYDDGTSETIPWGSSIAAKSHRAFTMVQQFPHSGGKSGVAEFNSGQPLHSVVFRFNSTQAFTAVDTIAAGTQSGVQFVATTRAIAHAADGNSFKTAFLLTNTDTATASYTLRLYGEDGNPPPARFELQTGTLTGTIPPGKSVTIRTAGLGTQTAQGWAELVAPGTVGGSVIYSQPGVGAIQEGTAPIAAPASQHFFLPFDNTNGAVTGAAITNAGIATANDVTITLRYDDGTSETVPWGSTMAARSHRAFVMSGPFPHSSGRSGVAEFISDQPLSVVVFRFNSTAAFTALGVASR</sequence>
<accession>Q028E6</accession>
<reference evidence="2" key="1">
    <citation type="submission" date="2006-10" db="EMBL/GenBank/DDBJ databases">
        <title>Complete sequence of Solibacter usitatus Ellin6076.</title>
        <authorList>
            <consortium name="US DOE Joint Genome Institute"/>
            <person name="Copeland A."/>
            <person name="Lucas S."/>
            <person name="Lapidus A."/>
            <person name="Barry K."/>
            <person name="Detter J.C."/>
            <person name="Glavina del Rio T."/>
            <person name="Hammon N."/>
            <person name="Israni S."/>
            <person name="Dalin E."/>
            <person name="Tice H."/>
            <person name="Pitluck S."/>
            <person name="Thompson L.S."/>
            <person name="Brettin T."/>
            <person name="Bruce D."/>
            <person name="Han C."/>
            <person name="Tapia R."/>
            <person name="Gilna P."/>
            <person name="Schmutz J."/>
            <person name="Larimer F."/>
            <person name="Land M."/>
            <person name="Hauser L."/>
            <person name="Kyrpides N."/>
            <person name="Mikhailova N."/>
            <person name="Janssen P.H."/>
            <person name="Kuske C.R."/>
            <person name="Richardson P."/>
        </authorList>
    </citation>
    <scope>NUCLEOTIDE SEQUENCE</scope>
    <source>
        <strain evidence="2">Ellin6076</strain>
    </source>
</reference>
<dbReference type="EMBL" id="CP000473">
    <property type="protein sequence ID" value="ABJ82611.1"/>
    <property type="molecule type" value="Genomic_DNA"/>
</dbReference>
<dbReference type="eggNOG" id="COG1075">
    <property type="taxonomic scope" value="Bacteria"/>
</dbReference>
<keyword evidence="1" id="KW-0732">Signal</keyword>
<gene>
    <name evidence="2" type="ordered locus">Acid_1621</name>
</gene>
<evidence type="ECO:0000313" key="2">
    <source>
        <dbReference type="EMBL" id="ABJ82611.1"/>
    </source>
</evidence>
<dbReference type="Gene3D" id="2.60.40.10">
    <property type="entry name" value="Immunoglobulins"/>
    <property type="match status" value="1"/>
</dbReference>
<feature type="signal peptide" evidence="1">
    <location>
        <begin position="1"/>
        <end position="21"/>
    </location>
</feature>
<name>Q028E6_SOLUE</name>